<evidence type="ECO:0000256" key="1">
    <source>
        <dbReference type="SAM" id="MobiDB-lite"/>
    </source>
</evidence>
<dbReference type="Proteomes" id="UP000218083">
    <property type="component" value="Unassembled WGS sequence"/>
</dbReference>
<feature type="compositionally biased region" description="Acidic residues" evidence="1">
    <location>
        <begin position="109"/>
        <end position="119"/>
    </location>
</feature>
<dbReference type="EMBL" id="NSKC01000013">
    <property type="protein sequence ID" value="PAU79996.1"/>
    <property type="molecule type" value="Genomic_DNA"/>
</dbReference>
<keyword evidence="3" id="KW-1185">Reference proteome</keyword>
<proteinExistence type="predicted"/>
<comment type="caution">
    <text evidence="2">The sequence shown here is derived from an EMBL/GenBank/DDBJ whole genome shotgun (WGS) entry which is preliminary data.</text>
</comment>
<feature type="compositionally biased region" description="Polar residues" evidence="1">
    <location>
        <begin position="130"/>
        <end position="150"/>
    </location>
</feature>
<organism evidence="2 3">
    <name type="scientific">Halorubrum salipaludis</name>
    <dbReference type="NCBI Taxonomy" id="2032630"/>
    <lineage>
        <taxon>Archaea</taxon>
        <taxon>Methanobacteriati</taxon>
        <taxon>Methanobacteriota</taxon>
        <taxon>Stenosarchaea group</taxon>
        <taxon>Halobacteria</taxon>
        <taxon>Halobacteriales</taxon>
        <taxon>Haloferacaceae</taxon>
        <taxon>Halorubrum</taxon>
    </lineage>
</organism>
<reference evidence="2 3" key="1">
    <citation type="submission" date="2017-08" db="EMBL/GenBank/DDBJ databases">
        <title>The strain WRN001 was isolated from Binhai saline alkaline soil, Tianjin, China.</title>
        <authorList>
            <person name="Liu D."/>
            <person name="Zhang G."/>
        </authorList>
    </citation>
    <scope>NUCLEOTIDE SEQUENCE [LARGE SCALE GENOMIC DNA]</scope>
    <source>
        <strain evidence="2 3">WN019</strain>
    </source>
</reference>
<name>A0A2A2F3G8_9EURY</name>
<evidence type="ECO:0008006" key="4">
    <source>
        <dbReference type="Google" id="ProtNLM"/>
    </source>
</evidence>
<gene>
    <name evidence="2" type="ORF">CK500_15925</name>
</gene>
<dbReference type="RefSeq" id="WP_095638178.1">
    <property type="nucleotide sequence ID" value="NZ_NSKC01000013.1"/>
</dbReference>
<dbReference type="AlphaFoldDB" id="A0A2A2F3G8"/>
<dbReference type="OrthoDB" id="291603at2157"/>
<protein>
    <recommendedName>
        <fullName evidence="4">DUF1102 domain-containing protein</fullName>
    </recommendedName>
</protein>
<feature type="region of interest" description="Disordered" evidence="1">
    <location>
        <begin position="109"/>
        <end position="150"/>
    </location>
</feature>
<sequence length="184" mass="19532">MKRRVLLAGIGLSSIGVGAAFGSGAFTSVSADRDVELNVKSDENARISFEPGNTRIVETTDGSGDAASVIKFSRDDLNEQSKTLFEEALDITNNGSTDDPDVNVYVDDDENDDLGDGESLDFREHDGDSIVSSSNSVKLETDSSGSGNTISVDIVVDLRDKNNNETTLESIEQVTFVVEAISGS</sequence>
<evidence type="ECO:0000313" key="3">
    <source>
        <dbReference type="Proteomes" id="UP000218083"/>
    </source>
</evidence>
<evidence type="ECO:0000313" key="2">
    <source>
        <dbReference type="EMBL" id="PAU79996.1"/>
    </source>
</evidence>
<accession>A0A2A2F3G8</accession>